<dbReference type="PANTHER" id="PTHR24030:SF0">
    <property type="entry name" value="PROTEIN CMSS1"/>
    <property type="match status" value="1"/>
</dbReference>
<dbReference type="OMA" id="ENHETQD"/>
<accession>G4U0D3</accession>
<dbReference type="GO" id="GO:0030686">
    <property type="term" value="C:90S preribosome"/>
    <property type="evidence" value="ECO:0007669"/>
    <property type="project" value="TreeGrafter"/>
</dbReference>
<sequence length="176" mass="19440">MRYNESAFVDTRSYTNERSVESLGEFISEVIPTLQVRLTQRSATKGAPTVLFITSSAIRAADVARSFRSSLRGPKSGEVAKLFAKHFKLSDHAKYLENTFICAGVGTAGRIGKLLSETGSLSVKALTHIIVDTHLDVKQRSIFDIPETREALIKDVLANNELRKAIESRKVSIVLF</sequence>
<evidence type="ECO:0000313" key="2">
    <source>
        <dbReference type="Proteomes" id="UP000007148"/>
    </source>
</evidence>
<keyword evidence="2" id="KW-1185">Reference proteome</keyword>
<dbReference type="OrthoDB" id="1929311at2759"/>
<evidence type="ECO:0000313" key="1">
    <source>
        <dbReference type="EMBL" id="CCA77026.1"/>
    </source>
</evidence>
<dbReference type="GO" id="GO:0005634">
    <property type="term" value="C:nucleus"/>
    <property type="evidence" value="ECO:0007669"/>
    <property type="project" value="TreeGrafter"/>
</dbReference>
<dbReference type="eggNOG" id="KOG3089">
    <property type="taxonomic scope" value="Eukaryota"/>
</dbReference>
<dbReference type="Pfam" id="PF14617">
    <property type="entry name" value="CMS1"/>
    <property type="match status" value="1"/>
</dbReference>
<dbReference type="Proteomes" id="UP000007148">
    <property type="component" value="Unassembled WGS sequence"/>
</dbReference>
<name>G4U0D3_SERID</name>
<dbReference type="InterPro" id="IPR032704">
    <property type="entry name" value="Cms1"/>
</dbReference>
<dbReference type="PANTHER" id="PTHR24030">
    <property type="entry name" value="PROTEIN CMSS1"/>
    <property type="match status" value="1"/>
</dbReference>
<dbReference type="InParanoid" id="G4U0D3"/>
<dbReference type="STRING" id="1109443.G4U0D3"/>
<protein>
    <submittedName>
        <fullName evidence="1">Uncharacterized protein</fullName>
    </submittedName>
</protein>
<dbReference type="HOGENOM" id="CLU_057568_1_1_1"/>
<organism evidence="1 2">
    <name type="scientific">Serendipita indica (strain DSM 11827)</name>
    <name type="common">Root endophyte fungus</name>
    <name type="synonym">Piriformospora indica</name>
    <dbReference type="NCBI Taxonomy" id="1109443"/>
    <lineage>
        <taxon>Eukaryota</taxon>
        <taxon>Fungi</taxon>
        <taxon>Dikarya</taxon>
        <taxon>Basidiomycota</taxon>
        <taxon>Agaricomycotina</taxon>
        <taxon>Agaricomycetes</taxon>
        <taxon>Sebacinales</taxon>
        <taxon>Serendipitaceae</taxon>
        <taxon>Serendipita</taxon>
    </lineage>
</organism>
<gene>
    <name evidence="1" type="ORF">PIIN_11011</name>
</gene>
<reference evidence="1 2" key="1">
    <citation type="journal article" date="2011" name="PLoS Pathog.">
        <title>Endophytic Life Strategies Decoded by Genome and Transcriptome Analyses of the Mutualistic Root Symbiont Piriformospora indica.</title>
        <authorList>
            <person name="Zuccaro A."/>
            <person name="Lahrmann U."/>
            <person name="Guldener U."/>
            <person name="Langen G."/>
            <person name="Pfiffi S."/>
            <person name="Biedenkopf D."/>
            <person name="Wong P."/>
            <person name="Samans B."/>
            <person name="Grimm C."/>
            <person name="Basiewicz M."/>
            <person name="Murat C."/>
            <person name="Martin F."/>
            <person name="Kogel K.H."/>
        </authorList>
    </citation>
    <scope>NUCLEOTIDE SEQUENCE [LARGE SCALE GENOMIC DNA]</scope>
    <source>
        <strain evidence="1 2">DSM 11827</strain>
    </source>
</reference>
<comment type="caution">
    <text evidence="1">The sequence shown here is derived from an EMBL/GenBank/DDBJ whole genome shotgun (WGS) entry which is preliminary data.</text>
</comment>
<dbReference type="AlphaFoldDB" id="G4U0D3"/>
<dbReference type="FunCoup" id="G4U0D3">
    <property type="interactions" value="92"/>
</dbReference>
<dbReference type="EMBL" id="CAFZ01001199">
    <property type="protein sequence ID" value="CCA77026.1"/>
    <property type="molecule type" value="Genomic_DNA"/>
</dbReference>
<proteinExistence type="predicted"/>